<evidence type="ECO:0000313" key="1">
    <source>
        <dbReference type="EMBL" id="QIX89154.1"/>
    </source>
</evidence>
<proteinExistence type="predicted"/>
<sequence>MSIMVTPVLRSENDTPQYGMLSNADTLMVFYRVESIDDVMEFSHHYEVEEGYEEYTKVKYKKKL</sequence>
<evidence type="ECO:0000313" key="2">
    <source>
        <dbReference type="Proteomes" id="UP000501069"/>
    </source>
</evidence>
<dbReference type="Proteomes" id="UP000501069">
    <property type="component" value="Chromosome"/>
</dbReference>
<organism evidence="1 2">
    <name type="scientific">Enterocloster clostridioformis</name>
    <dbReference type="NCBI Taxonomy" id="1531"/>
    <lineage>
        <taxon>Bacteria</taxon>
        <taxon>Bacillati</taxon>
        <taxon>Bacillota</taxon>
        <taxon>Clostridia</taxon>
        <taxon>Lachnospirales</taxon>
        <taxon>Lachnospiraceae</taxon>
        <taxon>Enterocloster</taxon>
    </lineage>
</organism>
<dbReference type="AlphaFoldDB" id="A0AAP9LZ37"/>
<dbReference type="EMBL" id="CP050964">
    <property type="protein sequence ID" value="QIX89154.1"/>
    <property type="molecule type" value="Genomic_DNA"/>
</dbReference>
<name>A0AAP9LZ37_9FIRM</name>
<reference evidence="1 2" key="1">
    <citation type="submission" date="2019-11" db="EMBL/GenBank/DDBJ databases">
        <title>FDA dAtabase for Regulatory Grade micrObial Sequences (FDA-ARGOS): Supporting development and validation of Infectious Disease Dx tests.</title>
        <authorList>
            <person name="Turner S."/>
            <person name="Byrd R."/>
            <person name="Tallon L."/>
            <person name="Sadzewicz L."/>
            <person name="Vavikolanu K."/>
            <person name="Mehta A."/>
            <person name="Aluvathingal J."/>
            <person name="Nadendla S."/>
            <person name="Myers T."/>
            <person name="Yan Y."/>
            <person name="Sichtig H."/>
        </authorList>
    </citation>
    <scope>NUCLEOTIDE SEQUENCE [LARGE SCALE GENOMIC DNA]</scope>
    <source>
        <strain evidence="1 2">FDAARGOS_739</strain>
    </source>
</reference>
<gene>
    <name evidence="1" type="ORF">FOC47_00280</name>
</gene>
<accession>A0AAP9LZ37</accession>
<dbReference type="GeneID" id="57959585"/>
<dbReference type="RefSeq" id="WP_148558731.1">
    <property type="nucleotide sequence ID" value="NZ_CABKQO010000001.1"/>
</dbReference>
<protein>
    <submittedName>
        <fullName evidence="1">Uncharacterized protein</fullName>
    </submittedName>
</protein>